<comment type="caution">
    <text evidence="1">The sequence shown here is derived from an EMBL/GenBank/DDBJ whole genome shotgun (WGS) entry which is preliminary data.</text>
</comment>
<name>A0A5R9FZH7_9ACTN</name>
<evidence type="ECO:0000313" key="2">
    <source>
        <dbReference type="Proteomes" id="UP000305906"/>
    </source>
</evidence>
<sequence length="168" mass="18282">MDLTGHATDFVVDSTFPVAMRRFVRRRHVWWPGLFLQGEPLVSGALAADWCLPEVGDDDCSGIVTFSSGQEMEDFWEEYGYALDASGEGPYAVFYRLQLQPLHATEVTGVRSACPEGATVVERTGLLLSEYFAVSVVTPGDPATDPFSESVVSDFVASFGASDRSDRG</sequence>
<protein>
    <submittedName>
        <fullName evidence="1">Uncharacterized protein</fullName>
    </submittedName>
</protein>
<organism evidence="1 2">
    <name type="scientific">Streptomyces montanus</name>
    <dbReference type="NCBI Taxonomy" id="2580423"/>
    <lineage>
        <taxon>Bacteria</taxon>
        <taxon>Bacillati</taxon>
        <taxon>Actinomycetota</taxon>
        <taxon>Actinomycetes</taxon>
        <taxon>Kitasatosporales</taxon>
        <taxon>Streptomycetaceae</taxon>
        <taxon>Streptomyces</taxon>
    </lineage>
</organism>
<dbReference type="Proteomes" id="UP000305906">
    <property type="component" value="Unassembled WGS sequence"/>
</dbReference>
<dbReference type="AlphaFoldDB" id="A0A5R9FZH7"/>
<gene>
    <name evidence="1" type="ORF">FE633_12260</name>
</gene>
<accession>A0A5R9FZH7</accession>
<evidence type="ECO:0000313" key="1">
    <source>
        <dbReference type="EMBL" id="TLS45924.1"/>
    </source>
</evidence>
<reference evidence="1 2" key="1">
    <citation type="submission" date="2019-05" db="EMBL/GenBank/DDBJ databases">
        <title>Streptomyces sp. NEAU-C151, a novel actinomycete isolated from soil.</title>
        <authorList>
            <person name="Han L."/>
            <person name="Jiang H."/>
        </authorList>
    </citation>
    <scope>NUCLEOTIDE SEQUENCE [LARGE SCALE GENOMIC DNA]</scope>
    <source>
        <strain evidence="1 2">NEAU-C151</strain>
    </source>
</reference>
<dbReference type="RefSeq" id="WP_138045152.1">
    <property type="nucleotide sequence ID" value="NZ_VBZC01000011.1"/>
</dbReference>
<proteinExistence type="predicted"/>
<dbReference type="EMBL" id="VBZC01000011">
    <property type="protein sequence ID" value="TLS45924.1"/>
    <property type="molecule type" value="Genomic_DNA"/>
</dbReference>
<keyword evidence="2" id="KW-1185">Reference proteome</keyword>